<accession>A0ABV9JZE8</accession>
<dbReference type="Pfam" id="PF09560">
    <property type="entry name" value="Spore_YunB"/>
    <property type="match status" value="1"/>
</dbReference>
<organism evidence="1 2">
    <name type="scientific">Oceanobacillus aidingensis</name>
    <dbReference type="NCBI Taxonomy" id="645964"/>
    <lineage>
        <taxon>Bacteria</taxon>
        <taxon>Bacillati</taxon>
        <taxon>Bacillota</taxon>
        <taxon>Bacilli</taxon>
        <taxon>Bacillales</taxon>
        <taxon>Bacillaceae</taxon>
        <taxon>Oceanobacillus</taxon>
    </lineage>
</organism>
<dbReference type="InterPro" id="IPR014197">
    <property type="entry name" value="Sporulation_prot_YunB"/>
</dbReference>
<dbReference type="RefSeq" id="WP_226894835.1">
    <property type="nucleotide sequence ID" value="NZ_JBHSFT010000020.1"/>
</dbReference>
<keyword evidence="2" id="KW-1185">Reference proteome</keyword>
<sequence>MKLKRRYRFRKRTGRKRRMPPSRRSILMLTLILFFAVVGFSFYLINVKIEPIVIDIAKRKADEFATRAINSAVYYVEEYGFEDILNITYDNEGNLVTYNRDPAVISEINRVATDRVEEYFAHVNRGEQLEFEHNLHEPYDYEGGADGRVQIDPTLIEIPLGQVTGNSVLANLGPKIPINMEVVGAVRTNVVEDKEEFGINGAWVSLYINVEADVQIIVPFTSEVRTVHTELYLDGGAIMGKVPDFYGGDGNAPDIAVPKDDLQSD</sequence>
<proteinExistence type="predicted"/>
<name>A0ABV9JZE8_9BACI</name>
<dbReference type="NCBIfam" id="TIGR02832">
    <property type="entry name" value="spo_yunB"/>
    <property type="match status" value="1"/>
</dbReference>
<dbReference type="EMBL" id="JBHSFT010000020">
    <property type="protein sequence ID" value="MFC4663155.1"/>
    <property type="molecule type" value="Genomic_DNA"/>
</dbReference>
<evidence type="ECO:0000313" key="2">
    <source>
        <dbReference type="Proteomes" id="UP001595988"/>
    </source>
</evidence>
<gene>
    <name evidence="1" type="primary">yunB</name>
    <name evidence="1" type="ORF">ACFO3P_13305</name>
</gene>
<evidence type="ECO:0000313" key="1">
    <source>
        <dbReference type="EMBL" id="MFC4663155.1"/>
    </source>
</evidence>
<reference evidence="2" key="1">
    <citation type="journal article" date="2019" name="Int. J. Syst. Evol. Microbiol.">
        <title>The Global Catalogue of Microorganisms (GCM) 10K type strain sequencing project: providing services to taxonomists for standard genome sequencing and annotation.</title>
        <authorList>
            <consortium name="The Broad Institute Genomics Platform"/>
            <consortium name="The Broad Institute Genome Sequencing Center for Infectious Disease"/>
            <person name="Wu L."/>
            <person name="Ma J."/>
        </authorList>
    </citation>
    <scope>NUCLEOTIDE SEQUENCE [LARGE SCALE GENOMIC DNA]</scope>
    <source>
        <strain evidence="2">CCUG 37257</strain>
    </source>
</reference>
<dbReference type="PIRSF" id="PIRSF021383">
    <property type="entry name" value="YunB"/>
    <property type="match status" value="1"/>
</dbReference>
<protein>
    <submittedName>
        <fullName evidence="1">Sporulation protein YunB</fullName>
    </submittedName>
</protein>
<comment type="caution">
    <text evidence="1">The sequence shown here is derived from an EMBL/GenBank/DDBJ whole genome shotgun (WGS) entry which is preliminary data.</text>
</comment>
<dbReference type="Proteomes" id="UP001595988">
    <property type="component" value="Unassembled WGS sequence"/>
</dbReference>